<dbReference type="EMBL" id="MTYJ01001039">
    <property type="protein sequence ID" value="OWA55598.1"/>
    <property type="molecule type" value="Genomic_DNA"/>
</dbReference>
<dbReference type="SUPFAM" id="SSF51110">
    <property type="entry name" value="alpha-D-mannose-specific plant lectins"/>
    <property type="match status" value="1"/>
</dbReference>
<gene>
    <name evidence="2" type="ORF">BV898_19985</name>
</gene>
<dbReference type="Proteomes" id="UP000192578">
    <property type="component" value="Unassembled WGS sequence"/>
</dbReference>
<comment type="caution">
    <text evidence="2">The sequence shown here is derived from an EMBL/GenBank/DDBJ whole genome shotgun (WGS) entry which is preliminary data.</text>
</comment>
<proteinExistence type="predicted"/>
<reference evidence="3" key="1">
    <citation type="submission" date="2017-01" db="EMBL/GenBank/DDBJ databases">
        <title>Comparative genomics of anhydrobiosis in the tardigrade Hypsibius dujardini.</title>
        <authorList>
            <person name="Yoshida Y."/>
            <person name="Koutsovoulos G."/>
            <person name="Laetsch D."/>
            <person name="Stevens L."/>
            <person name="Kumar S."/>
            <person name="Horikawa D."/>
            <person name="Ishino K."/>
            <person name="Komine S."/>
            <person name="Tomita M."/>
            <person name="Blaxter M."/>
            <person name="Arakawa K."/>
        </authorList>
    </citation>
    <scope>NUCLEOTIDE SEQUENCE [LARGE SCALE GENOMIC DNA]</scope>
    <source>
        <strain evidence="3">Z151</strain>
    </source>
</reference>
<dbReference type="InterPro" id="IPR036426">
    <property type="entry name" value="Bulb-type_lectin_dom_sf"/>
</dbReference>
<sequence>MRADGNLVIYDIEDFVIWASGTYEKRFAGARLRLEDTGSLCIEKTRGLCLWRSGGIALCPQIRFLHK</sequence>
<protein>
    <recommendedName>
        <fullName evidence="1">Bulb-type lectin domain-containing protein</fullName>
    </recommendedName>
</protein>
<dbReference type="OrthoDB" id="1853170at2759"/>
<evidence type="ECO:0000313" key="3">
    <source>
        <dbReference type="Proteomes" id="UP000192578"/>
    </source>
</evidence>
<dbReference type="PROSITE" id="PS50927">
    <property type="entry name" value="BULB_LECTIN"/>
    <property type="match status" value="1"/>
</dbReference>
<accession>A0A9X6NMG5</accession>
<keyword evidence="3" id="KW-1185">Reference proteome</keyword>
<dbReference type="Gene3D" id="2.90.10.10">
    <property type="entry name" value="Bulb-type lectin domain"/>
    <property type="match status" value="1"/>
</dbReference>
<dbReference type="InterPro" id="IPR001480">
    <property type="entry name" value="Bulb-type_lectin_dom"/>
</dbReference>
<name>A0A9X6NMG5_HYPEX</name>
<evidence type="ECO:0000313" key="2">
    <source>
        <dbReference type="EMBL" id="OWA55598.1"/>
    </source>
</evidence>
<feature type="domain" description="Bulb-type lectin" evidence="1">
    <location>
        <begin position="1"/>
        <end position="55"/>
    </location>
</feature>
<dbReference type="AlphaFoldDB" id="A0A9X6NMG5"/>
<evidence type="ECO:0000259" key="1">
    <source>
        <dbReference type="PROSITE" id="PS50927"/>
    </source>
</evidence>
<organism evidence="2 3">
    <name type="scientific">Hypsibius exemplaris</name>
    <name type="common">Freshwater tardigrade</name>
    <dbReference type="NCBI Taxonomy" id="2072580"/>
    <lineage>
        <taxon>Eukaryota</taxon>
        <taxon>Metazoa</taxon>
        <taxon>Ecdysozoa</taxon>
        <taxon>Tardigrada</taxon>
        <taxon>Eutardigrada</taxon>
        <taxon>Parachela</taxon>
        <taxon>Hypsibioidea</taxon>
        <taxon>Hypsibiidae</taxon>
        <taxon>Hypsibius</taxon>
    </lineage>
</organism>